<keyword evidence="1" id="KW-0813">Transport</keyword>
<reference evidence="1" key="1">
    <citation type="submission" date="2022-04" db="EMBL/GenBank/DDBJ databases">
        <title>Chromosome-scale genome assembly of Holotrichia oblita Faldermann.</title>
        <authorList>
            <person name="Rongchong L."/>
        </authorList>
    </citation>
    <scope>NUCLEOTIDE SEQUENCE</scope>
    <source>
        <strain evidence="1">81SQS9</strain>
    </source>
</reference>
<sequence length="266" mass="29542">MDTAIALLCPEFIKMPESNYDISEVQASFYNIYKFRKVIGTIDYAHIKIQKRADTRNEFETEPKDLTSRTMFPATQIKMRLLSPNNSPATSPTMSNSSSPTPPTVNYNKMTGIPSVAAASRYTAPVHIDVGGTIYTSSLETLTKSIDHQSSDSSSCINQDTFECIALHISPDLGERILLSGDRMLLEEVFPETNQALMDTRSGVTWNQHDAHHVIRFPLNGYCKLNSVQAIRRLLNAGFRIAASNGGGVEGQQFSEYLFIRKVPLG</sequence>
<gene>
    <name evidence="1" type="ORF">MML48_1g02354</name>
</gene>
<evidence type="ECO:0000313" key="2">
    <source>
        <dbReference type="Proteomes" id="UP001056778"/>
    </source>
</evidence>
<organism evidence="1 2">
    <name type="scientific">Holotrichia oblita</name>
    <name type="common">Chafer beetle</name>
    <dbReference type="NCBI Taxonomy" id="644536"/>
    <lineage>
        <taxon>Eukaryota</taxon>
        <taxon>Metazoa</taxon>
        <taxon>Ecdysozoa</taxon>
        <taxon>Arthropoda</taxon>
        <taxon>Hexapoda</taxon>
        <taxon>Insecta</taxon>
        <taxon>Pterygota</taxon>
        <taxon>Neoptera</taxon>
        <taxon>Endopterygota</taxon>
        <taxon>Coleoptera</taxon>
        <taxon>Polyphaga</taxon>
        <taxon>Scarabaeiformia</taxon>
        <taxon>Scarabaeidae</taxon>
        <taxon>Melolonthinae</taxon>
        <taxon>Holotrichia</taxon>
    </lineage>
</organism>
<dbReference type="EMBL" id="CM043015">
    <property type="protein sequence ID" value="KAI4470565.1"/>
    <property type="molecule type" value="Genomic_DNA"/>
</dbReference>
<protein>
    <submittedName>
        <fullName evidence="1">Potassium channel tetramerization domain-containing</fullName>
    </submittedName>
</protein>
<accession>A0ACB9TUS2</accession>
<proteinExistence type="predicted"/>
<keyword evidence="1" id="KW-0407">Ion channel</keyword>
<evidence type="ECO:0000313" key="1">
    <source>
        <dbReference type="EMBL" id="KAI4470565.1"/>
    </source>
</evidence>
<dbReference type="Proteomes" id="UP001056778">
    <property type="component" value="Chromosome 1"/>
</dbReference>
<keyword evidence="2" id="KW-1185">Reference proteome</keyword>
<keyword evidence="1" id="KW-0406">Ion transport</keyword>
<name>A0ACB9TUS2_HOLOL</name>
<comment type="caution">
    <text evidence="1">The sequence shown here is derived from an EMBL/GenBank/DDBJ whole genome shotgun (WGS) entry which is preliminary data.</text>
</comment>